<name>A0A7V2T0V6_LEUMU</name>
<protein>
    <recommendedName>
        <fullName evidence="2">Kazal-like domain-containing protein</fullName>
    </recommendedName>
</protein>
<reference evidence="1" key="1">
    <citation type="journal article" date="2020" name="mSystems">
        <title>Genome- and Community-Level Interaction Insights into Carbon Utilization and Element Cycling Functions of Hydrothermarchaeota in Hydrothermal Sediment.</title>
        <authorList>
            <person name="Zhou Z."/>
            <person name="Liu Y."/>
            <person name="Xu W."/>
            <person name="Pan J."/>
            <person name="Luo Z.H."/>
            <person name="Li M."/>
        </authorList>
    </citation>
    <scope>NUCLEOTIDE SEQUENCE [LARGE SCALE GENOMIC DNA]</scope>
    <source>
        <strain evidence="1">HyVt-493</strain>
    </source>
</reference>
<dbReference type="Proteomes" id="UP000885750">
    <property type="component" value="Unassembled WGS sequence"/>
</dbReference>
<evidence type="ECO:0008006" key="2">
    <source>
        <dbReference type="Google" id="ProtNLM"/>
    </source>
</evidence>
<dbReference type="EMBL" id="DRMS01000278">
    <property type="protein sequence ID" value="HFC92635.1"/>
    <property type="molecule type" value="Genomic_DNA"/>
</dbReference>
<accession>A0A7V2T0V6</accession>
<proteinExistence type="predicted"/>
<dbReference type="Gene3D" id="3.30.60.30">
    <property type="match status" value="1"/>
</dbReference>
<gene>
    <name evidence="1" type="ORF">ENJ51_07465</name>
</gene>
<dbReference type="AlphaFoldDB" id="A0A7V2T0V6"/>
<organism evidence="1">
    <name type="scientific">Leucothrix mucor</name>
    <dbReference type="NCBI Taxonomy" id="45248"/>
    <lineage>
        <taxon>Bacteria</taxon>
        <taxon>Pseudomonadati</taxon>
        <taxon>Pseudomonadota</taxon>
        <taxon>Gammaproteobacteria</taxon>
        <taxon>Thiotrichales</taxon>
        <taxon>Thiotrichaceae</taxon>
        <taxon>Leucothrix</taxon>
    </lineage>
</organism>
<comment type="caution">
    <text evidence="1">The sequence shown here is derived from an EMBL/GenBank/DDBJ whole genome shotgun (WGS) entry which is preliminary data.</text>
</comment>
<sequence>MQITACIKIEIETMKAHLKLSIMGILSLIFLISCQDKKTVTNPKPKSSPIGTYTECKDPRPEVCTKEFRPVCSKVDTGVRCVTTPCPSTENKTYSNACTACAEPKVYGFWKNACLE</sequence>
<evidence type="ECO:0000313" key="1">
    <source>
        <dbReference type="EMBL" id="HFC92635.1"/>
    </source>
</evidence>